<reference evidence="2 3" key="1">
    <citation type="journal article" date="2010" name="Proc. Natl. Acad. Sci. U.S.A.">
        <title>Insights into evolution of multicellular fungi from the assembled chromosomes of the mushroom Coprinopsis cinerea (Coprinus cinereus).</title>
        <authorList>
            <person name="Stajich J.E."/>
            <person name="Wilke S.K."/>
            <person name="Ahren D."/>
            <person name="Au C.H."/>
            <person name="Birren B.W."/>
            <person name="Borodovsky M."/>
            <person name="Burns C."/>
            <person name="Canback B."/>
            <person name="Casselton L.A."/>
            <person name="Cheng C.K."/>
            <person name="Deng J."/>
            <person name="Dietrich F.S."/>
            <person name="Fargo D.C."/>
            <person name="Farman M.L."/>
            <person name="Gathman A.C."/>
            <person name="Goldberg J."/>
            <person name="Guigo R."/>
            <person name="Hoegger P.J."/>
            <person name="Hooker J.B."/>
            <person name="Huggins A."/>
            <person name="James T.Y."/>
            <person name="Kamada T."/>
            <person name="Kilaru S."/>
            <person name="Kodira C."/>
            <person name="Kues U."/>
            <person name="Kupfer D."/>
            <person name="Kwan H.S."/>
            <person name="Lomsadze A."/>
            <person name="Li W."/>
            <person name="Lilly W.W."/>
            <person name="Ma L.J."/>
            <person name="Mackey A.J."/>
            <person name="Manning G."/>
            <person name="Martin F."/>
            <person name="Muraguchi H."/>
            <person name="Natvig D.O."/>
            <person name="Palmerini H."/>
            <person name="Ramesh M.A."/>
            <person name="Rehmeyer C.J."/>
            <person name="Roe B.A."/>
            <person name="Shenoy N."/>
            <person name="Stanke M."/>
            <person name="Ter-Hovhannisyan V."/>
            <person name="Tunlid A."/>
            <person name="Velagapudi R."/>
            <person name="Vision T.J."/>
            <person name="Zeng Q."/>
            <person name="Zolan M.E."/>
            <person name="Pukkila P.J."/>
        </authorList>
    </citation>
    <scope>NUCLEOTIDE SEQUENCE [LARGE SCALE GENOMIC DNA]</scope>
    <source>
        <strain evidence="3">Okayama-7 / 130 / ATCC MYA-4618 / FGSC 9003</strain>
    </source>
</reference>
<evidence type="ECO:0000313" key="3">
    <source>
        <dbReference type="Proteomes" id="UP000001861"/>
    </source>
</evidence>
<evidence type="ECO:0000256" key="1">
    <source>
        <dbReference type="SAM" id="MobiDB-lite"/>
    </source>
</evidence>
<dbReference type="GeneID" id="6008359"/>
<proteinExistence type="predicted"/>
<sequence length="310" mass="34630">MFNLEAQPFRIFHWDKGRVDFWLRELRTDESVVLMVEELKIDQVCVHFMAVGAKYQRLGKAVWTSIRNGRQTGNVKGCPASSGRSLSNDVHWELLGSKMTEEPGVSVKLGCAHCASCGPPLSPWLYQGYWWNAEQATSDSRVSAASAVTGYWALANPRGNGADDEGECRPRPVERIETKIVVGRDIEQREQEEVMVPKNPVCRLDRGGRVTKTLNPRARRYGEDRAGGVKVVSLSLADAYFGRGVKAPSGHVSLPLRVIRLKRMSTPTTASKSPRYQDGDASSVKKKRTYTQVQNSVLQEDPASRQWPRT</sequence>
<dbReference type="KEGG" id="cci:CC1G_08399"/>
<accession>A8NAN0</accession>
<dbReference type="Proteomes" id="UP000001861">
    <property type="component" value="Unassembled WGS sequence"/>
</dbReference>
<dbReference type="HOGENOM" id="CLU_897188_0_0_1"/>
<dbReference type="VEuPathDB" id="FungiDB:CC1G_08399"/>
<evidence type="ECO:0000313" key="2">
    <source>
        <dbReference type="EMBL" id="EAU89917.2"/>
    </source>
</evidence>
<dbReference type="EMBL" id="AACS02000007">
    <property type="protein sequence ID" value="EAU89917.2"/>
    <property type="molecule type" value="Genomic_DNA"/>
</dbReference>
<protein>
    <submittedName>
        <fullName evidence="2">Uncharacterized protein</fullName>
    </submittedName>
</protein>
<organism evidence="2 3">
    <name type="scientific">Coprinopsis cinerea (strain Okayama-7 / 130 / ATCC MYA-4618 / FGSC 9003)</name>
    <name type="common">Inky cap fungus</name>
    <name type="synonym">Hormographiella aspergillata</name>
    <dbReference type="NCBI Taxonomy" id="240176"/>
    <lineage>
        <taxon>Eukaryota</taxon>
        <taxon>Fungi</taxon>
        <taxon>Dikarya</taxon>
        <taxon>Basidiomycota</taxon>
        <taxon>Agaricomycotina</taxon>
        <taxon>Agaricomycetes</taxon>
        <taxon>Agaricomycetidae</taxon>
        <taxon>Agaricales</taxon>
        <taxon>Agaricineae</taxon>
        <taxon>Psathyrellaceae</taxon>
        <taxon>Coprinopsis</taxon>
    </lineage>
</organism>
<comment type="caution">
    <text evidence="2">The sequence shown here is derived from an EMBL/GenBank/DDBJ whole genome shotgun (WGS) entry which is preliminary data.</text>
</comment>
<dbReference type="AlphaFoldDB" id="A8NAN0"/>
<gene>
    <name evidence="2" type="ORF">CC1G_08399</name>
</gene>
<feature type="region of interest" description="Disordered" evidence="1">
    <location>
        <begin position="265"/>
        <end position="310"/>
    </location>
</feature>
<name>A8NAN0_COPC7</name>
<keyword evidence="3" id="KW-1185">Reference proteome</keyword>
<dbReference type="RefSeq" id="XP_001831882.2">
    <property type="nucleotide sequence ID" value="XM_001831830.2"/>
</dbReference>
<feature type="compositionally biased region" description="Polar residues" evidence="1">
    <location>
        <begin position="265"/>
        <end position="274"/>
    </location>
</feature>
<dbReference type="InParanoid" id="A8NAN0"/>